<evidence type="ECO:0000259" key="15">
    <source>
        <dbReference type="Pfam" id="PF07715"/>
    </source>
</evidence>
<dbReference type="Proteomes" id="UP000253688">
    <property type="component" value="Unassembled WGS sequence"/>
</dbReference>
<comment type="similarity">
    <text evidence="11 12">Belongs to the TonB-dependent receptor family.</text>
</comment>
<feature type="chain" id="PRO_5016587924" evidence="13">
    <location>
        <begin position="20"/>
        <end position="705"/>
    </location>
</feature>
<organism evidence="16 17">
    <name type="scientific">Acinetobacter junii</name>
    <dbReference type="NCBI Taxonomy" id="40215"/>
    <lineage>
        <taxon>Bacteria</taxon>
        <taxon>Pseudomonadati</taxon>
        <taxon>Pseudomonadota</taxon>
        <taxon>Gammaproteobacteria</taxon>
        <taxon>Moraxellales</taxon>
        <taxon>Moraxellaceae</taxon>
        <taxon>Acinetobacter</taxon>
    </lineage>
</organism>
<keyword evidence="16" id="KW-0675">Receptor</keyword>
<evidence type="ECO:0000256" key="1">
    <source>
        <dbReference type="ARBA" id="ARBA00004571"/>
    </source>
</evidence>
<proteinExistence type="inferred from homology"/>
<evidence type="ECO:0000256" key="7">
    <source>
        <dbReference type="ARBA" id="ARBA00023065"/>
    </source>
</evidence>
<comment type="caution">
    <text evidence="16">The sequence shown here is derived from an EMBL/GenBank/DDBJ whole genome shotgun (WGS) entry which is preliminary data.</text>
</comment>
<dbReference type="InterPro" id="IPR036942">
    <property type="entry name" value="Beta-barrel_TonB_sf"/>
</dbReference>
<keyword evidence="8 12" id="KW-0798">TonB box</keyword>
<dbReference type="Pfam" id="PF07715">
    <property type="entry name" value="Plug"/>
    <property type="match status" value="1"/>
</dbReference>
<dbReference type="GO" id="GO:0009279">
    <property type="term" value="C:cell outer membrane"/>
    <property type="evidence" value="ECO:0007669"/>
    <property type="project" value="UniProtKB-SubCell"/>
</dbReference>
<evidence type="ECO:0000313" key="16">
    <source>
        <dbReference type="EMBL" id="RBA49236.1"/>
    </source>
</evidence>
<evidence type="ECO:0000256" key="12">
    <source>
        <dbReference type="RuleBase" id="RU003357"/>
    </source>
</evidence>
<feature type="domain" description="TonB-dependent receptor-like beta-barrel" evidence="14">
    <location>
        <begin position="229"/>
        <end position="649"/>
    </location>
</feature>
<accession>A0A365PLE0</accession>
<dbReference type="PANTHER" id="PTHR32552:SF81">
    <property type="entry name" value="TONB-DEPENDENT OUTER MEMBRANE RECEPTOR"/>
    <property type="match status" value="1"/>
</dbReference>
<evidence type="ECO:0000256" key="4">
    <source>
        <dbReference type="ARBA" id="ARBA00022496"/>
    </source>
</evidence>
<gene>
    <name evidence="16" type="ORF">DC346_03765</name>
</gene>
<evidence type="ECO:0000259" key="14">
    <source>
        <dbReference type="Pfam" id="PF00593"/>
    </source>
</evidence>
<evidence type="ECO:0000256" key="3">
    <source>
        <dbReference type="ARBA" id="ARBA00022452"/>
    </source>
</evidence>
<keyword evidence="4" id="KW-0410">Iron transport</keyword>
<keyword evidence="10 11" id="KW-0998">Cell outer membrane</keyword>
<dbReference type="STRING" id="40215.BVL33_08105"/>
<keyword evidence="5 11" id="KW-0812">Transmembrane</keyword>
<dbReference type="PROSITE" id="PS52016">
    <property type="entry name" value="TONB_DEPENDENT_REC_3"/>
    <property type="match status" value="1"/>
</dbReference>
<protein>
    <submittedName>
        <fullName evidence="16">TonB-dependent receptor</fullName>
    </submittedName>
</protein>
<dbReference type="PANTHER" id="PTHR32552">
    <property type="entry name" value="FERRICHROME IRON RECEPTOR-RELATED"/>
    <property type="match status" value="1"/>
</dbReference>
<dbReference type="InterPro" id="IPR000531">
    <property type="entry name" value="Beta-barrel_TonB"/>
</dbReference>
<feature type="domain" description="TonB-dependent receptor plug" evidence="15">
    <location>
        <begin position="51"/>
        <end position="161"/>
    </location>
</feature>
<dbReference type="InterPro" id="IPR039426">
    <property type="entry name" value="TonB-dep_rcpt-like"/>
</dbReference>
<dbReference type="AlphaFoldDB" id="A0A365PLE0"/>
<feature type="signal peptide" evidence="13">
    <location>
        <begin position="1"/>
        <end position="19"/>
    </location>
</feature>
<dbReference type="GO" id="GO:0006826">
    <property type="term" value="P:iron ion transport"/>
    <property type="evidence" value="ECO:0007669"/>
    <property type="project" value="UniProtKB-KW"/>
</dbReference>
<evidence type="ECO:0000256" key="6">
    <source>
        <dbReference type="ARBA" id="ARBA00023004"/>
    </source>
</evidence>
<keyword evidence="3 11" id="KW-1134">Transmembrane beta strand</keyword>
<keyword evidence="7" id="KW-0406">Ion transport</keyword>
<comment type="subcellular location">
    <subcellularLocation>
        <location evidence="1 11">Cell outer membrane</location>
        <topology evidence="1 11">Multi-pass membrane protein</topology>
    </subcellularLocation>
</comment>
<dbReference type="InterPro" id="IPR037066">
    <property type="entry name" value="Plug_dom_sf"/>
</dbReference>
<evidence type="ECO:0000256" key="5">
    <source>
        <dbReference type="ARBA" id="ARBA00022692"/>
    </source>
</evidence>
<evidence type="ECO:0000256" key="2">
    <source>
        <dbReference type="ARBA" id="ARBA00022448"/>
    </source>
</evidence>
<keyword evidence="13" id="KW-0732">Signal</keyword>
<dbReference type="EMBL" id="QEWH01000020">
    <property type="protein sequence ID" value="RBA49236.1"/>
    <property type="molecule type" value="Genomic_DNA"/>
</dbReference>
<dbReference type="RefSeq" id="WP_112986141.1">
    <property type="nucleotide sequence ID" value="NZ_CP131470.1"/>
</dbReference>
<keyword evidence="6" id="KW-0408">Iron</keyword>
<dbReference type="InterPro" id="IPR012910">
    <property type="entry name" value="Plug_dom"/>
</dbReference>
<evidence type="ECO:0000256" key="11">
    <source>
        <dbReference type="PROSITE-ProRule" id="PRU01360"/>
    </source>
</evidence>
<keyword evidence="2 11" id="KW-0813">Transport</keyword>
<sequence length="705" mass="79708">MKKKIISLLLMSSSNFYLSQMTYAGGELILGLPTIKLSASSSTDEPFGIATTASQGTISQEQIQTRPLSRPGEVLETIPGVIVTQHSGTGKANQFFLRGFNLDHGTDFATSFDEIPINMVSHAHGQGYTDLNFLIPELIETIQYHKGATSIDDGDFASAGTAKISSIHSLDRSYVQMTLGKNDLLRVLGVGNLQLQNGEIIAAIENFNNDGPWINPENLSKQNIFLKYFSGDHSKNKSIAFQHYQSKWDATDQIPERLIDSGEIDRFGSLNTSDGGKSSRTALWYNSKNHDEKIFSELSSYAVYNKLNLFSDFSYFLNDPIRGDQFEQAEERTTLGAKYQKGWATVWQDRDVLNTYGSSFRYDYIADIGLYQTENRQRFYTIRQDDIQEFSFGIWGQNQTSWQPWLKTIFGVRGDFYSFDINSDRKENTGNETDHILSPKLSMVLGPWKNVEYYLNYAYGFHSNDARGTTTRLNIDPRDSNYLSKIDSVSPLVRTINSEIGLRANFIPELTSTIALWQLDSDSELVFIGDAGTTEASRPSKRQGIEISQFYQPTDAWIIDLDAAWSKARFKNHSIEGNHIPGAIEKTVATGFTYHFNDQLNFGGRLRYFGSRPLIEDNSVRSDSSTLVNLQGSYQFNKNFQAQLELFNVFDQKINDIEYYYASCARQDLGDSACSPSSTEREGILDKHVHPTEGRNLRMTLRYLF</sequence>
<keyword evidence="9 11" id="KW-0472">Membrane</keyword>
<dbReference type="Gene3D" id="2.40.170.20">
    <property type="entry name" value="TonB-dependent receptor, beta-barrel domain"/>
    <property type="match status" value="1"/>
</dbReference>
<evidence type="ECO:0000256" key="10">
    <source>
        <dbReference type="ARBA" id="ARBA00023237"/>
    </source>
</evidence>
<evidence type="ECO:0000256" key="8">
    <source>
        <dbReference type="ARBA" id="ARBA00023077"/>
    </source>
</evidence>
<evidence type="ECO:0000313" key="17">
    <source>
        <dbReference type="Proteomes" id="UP000253688"/>
    </source>
</evidence>
<dbReference type="Gene3D" id="2.170.130.10">
    <property type="entry name" value="TonB-dependent receptor, plug domain"/>
    <property type="match status" value="1"/>
</dbReference>
<reference evidence="16 17" key="1">
    <citation type="submission" date="2018-04" db="EMBL/GenBank/DDBJ databases">
        <title>Acinetobacter junii Genome sequencing and assembly.</title>
        <authorList>
            <person name="Su J."/>
            <person name="Rensing C."/>
            <person name="Mazhar H.S."/>
        </authorList>
    </citation>
    <scope>NUCLEOTIDE SEQUENCE [LARGE SCALE GENOMIC DNA]</scope>
    <source>
        <strain evidence="16 17">SC22</strain>
    </source>
</reference>
<evidence type="ECO:0000256" key="9">
    <source>
        <dbReference type="ARBA" id="ARBA00023136"/>
    </source>
</evidence>
<evidence type="ECO:0000256" key="13">
    <source>
        <dbReference type="SAM" id="SignalP"/>
    </source>
</evidence>
<dbReference type="SUPFAM" id="SSF56935">
    <property type="entry name" value="Porins"/>
    <property type="match status" value="1"/>
</dbReference>
<name>A0A365PLE0_ACIJU</name>
<dbReference type="Pfam" id="PF00593">
    <property type="entry name" value="TonB_dep_Rec_b-barrel"/>
    <property type="match status" value="1"/>
</dbReference>